<accession>A0ABR8AJK6</accession>
<reference evidence="5 6" key="1">
    <citation type="journal article" date="2020" name="ISME J.">
        <title>Comparative genomics reveals insights into cyanobacterial evolution and habitat adaptation.</title>
        <authorList>
            <person name="Chen M.Y."/>
            <person name="Teng W.K."/>
            <person name="Zhao L."/>
            <person name="Hu C.X."/>
            <person name="Zhou Y.K."/>
            <person name="Han B.P."/>
            <person name="Song L.R."/>
            <person name="Shu W.S."/>
        </authorList>
    </citation>
    <scope>NUCLEOTIDE SEQUENCE [LARGE SCALE GENOMIC DNA]</scope>
    <source>
        <strain evidence="5 6">FACHB-288</strain>
    </source>
</reference>
<dbReference type="InterPro" id="IPR001547">
    <property type="entry name" value="Glyco_hydro_5"/>
</dbReference>
<keyword evidence="2 3" id="KW-0326">Glycosidase</keyword>
<protein>
    <submittedName>
        <fullName evidence="5">Cellulase family glycosylhydrolase</fullName>
    </submittedName>
</protein>
<evidence type="ECO:0000256" key="3">
    <source>
        <dbReference type="RuleBase" id="RU361153"/>
    </source>
</evidence>
<dbReference type="Gene3D" id="3.20.20.80">
    <property type="entry name" value="Glycosidases"/>
    <property type="match status" value="1"/>
</dbReference>
<dbReference type="PANTHER" id="PTHR34142:SF1">
    <property type="entry name" value="GLYCOSIDE HYDROLASE FAMILY 5 DOMAIN-CONTAINING PROTEIN"/>
    <property type="match status" value="1"/>
</dbReference>
<dbReference type="PANTHER" id="PTHR34142">
    <property type="entry name" value="ENDO-BETA-1,4-GLUCANASE A"/>
    <property type="match status" value="1"/>
</dbReference>
<dbReference type="InterPro" id="IPR017853">
    <property type="entry name" value="GH"/>
</dbReference>
<dbReference type="SUPFAM" id="SSF51445">
    <property type="entry name" value="(Trans)glycosidases"/>
    <property type="match status" value="1"/>
</dbReference>
<evidence type="ECO:0000256" key="1">
    <source>
        <dbReference type="ARBA" id="ARBA00022801"/>
    </source>
</evidence>
<organism evidence="5 6">
    <name type="scientific">Calothrix parietina FACHB-288</name>
    <dbReference type="NCBI Taxonomy" id="2692896"/>
    <lineage>
        <taxon>Bacteria</taxon>
        <taxon>Bacillati</taxon>
        <taxon>Cyanobacteriota</taxon>
        <taxon>Cyanophyceae</taxon>
        <taxon>Nostocales</taxon>
        <taxon>Calotrichaceae</taxon>
        <taxon>Calothrix</taxon>
    </lineage>
</organism>
<keyword evidence="6" id="KW-1185">Reference proteome</keyword>
<evidence type="ECO:0000313" key="6">
    <source>
        <dbReference type="Proteomes" id="UP000658514"/>
    </source>
</evidence>
<proteinExistence type="inferred from homology"/>
<evidence type="ECO:0000256" key="2">
    <source>
        <dbReference type="ARBA" id="ARBA00023295"/>
    </source>
</evidence>
<comment type="similarity">
    <text evidence="3">Belongs to the glycosyl hydrolase 5 (cellulase A) family.</text>
</comment>
<evidence type="ECO:0000313" key="5">
    <source>
        <dbReference type="EMBL" id="MBD2200146.1"/>
    </source>
</evidence>
<keyword evidence="1 3" id="KW-0378">Hydrolase</keyword>
<feature type="domain" description="Glycoside hydrolase family 5" evidence="4">
    <location>
        <begin position="56"/>
        <end position="322"/>
    </location>
</feature>
<gene>
    <name evidence="5" type="ORF">H6G24_32565</name>
</gene>
<dbReference type="Proteomes" id="UP000658514">
    <property type="component" value="Unassembled WGS sequence"/>
</dbReference>
<dbReference type="RefSeq" id="WP_190550714.1">
    <property type="nucleotide sequence ID" value="NZ_CAWPNO010000115.1"/>
</dbReference>
<sequence>MTIFRTIGNKIYAPNWSEFIPRGFNVAGYNFPYFTQKIGTVTIAGTPRTFTGYIPDAVTYIQAWGVNTVRVCADLFNLTSRGGDFRADKMAAINEAVTAITGAGMVCILDYAHFIDNSAAGKLLTDTTFPTLQQVIDMGVTLANLYKNNPYVWLEPVNEPGGVNPSSELNAWTYMYQKYIKAIRDTGAQNIIVCNDLFFGQGGASYNANVVPTTSSGILSRGQNLLSFRDPDNSNTPVIKYDNILFGIHVYETWGEDSKHNQEAYNNKLRDYVTRVHALGLPIYFGEFGYDNAGNSIERATQAAYAVSREKRVGALHWSWYGDSPHSNQGLVNAVVVSGQTMYGGYLIDRLDGTKPTNLRTTTRHNGNDFWEWNKEVAAYNYNGSLIIGGSSPNYSGYIDTVIGFDTALSADSISTLSSSVNSTNIPSQSVGLLMEDGDFFLMEDNSSFLQEE</sequence>
<dbReference type="EMBL" id="JACJQH010000078">
    <property type="protein sequence ID" value="MBD2200146.1"/>
    <property type="molecule type" value="Genomic_DNA"/>
</dbReference>
<name>A0ABR8AJK6_9CYAN</name>
<dbReference type="Pfam" id="PF00150">
    <property type="entry name" value="Cellulase"/>
    <property type="match status" value="1"/>
</dbReference>
<comment type="caution">
    <text evidence="5">The sequence shown here is derived from an EMBL/GenBank/DDBJ whole genome shotgun (WGS) entry which is preliminary data.</text>
</comment>
<evidence type="ECO:0000259" key="4">
    <source>
        <dbReference type="Pfam" id="PF00150"/>
    </source>
</evidence>